<evidence type="ECO:0000313" key="6">
    <source>
        <dbReference type="EMBL" id="PIS07388.1"/>
    </source>
</evidence>
<name>A0A2H0W7T2_9BACT</name>
<dbReference type="InterPro" id="IPR040758">
    <property type="entry name" value="PrmC_N"/>
</dbReference>
<dbReference type="PANTHER" id="PTHR18895:SF74">
    <property type="entry name" value="MTRF1L RELEASE FACTOR GLUTAMINE METHYLTRANSFERASE"/>
    <property type="match status" value="1"/>
</dbReference>
<protein>
    <submittedName>
        <fullName evidence="6">Peptide chain release factor N(5)-glutamine methyltransferase</fullName>
    </submittedName>
</protein>
<reference evidence="7" key="1">
    <citation type="submission" date="2017-09" db="EMBL/GenBank/DDBJ databases">
        <title>Depth-based differentiation of microbial function through sediment-hosted aquifers and enrichment of novel symbionts in the deep terrestrial subsurface.</title>
        <authorList>
            <person name="Probst A.J."/>
            <person name="Ladd B."/>
            <person name="Jarett J.K."/>
            <person name="Geller-Mcgrath D.E."/>
            <person name="Sieber C.M.K."/>
            <person name="Emerson J.B."/>
            <person name="Anantharaman K."/>
            <person name="Thomas B.C."/>
            <person name="Malmstrom R."/>
            <person name="Stieglmeier M."/>
            <person name="Klingl A."/>
            <person name="Woyke T."/>
            <person name="Ryan C.M."/>
            <person name="Banfield J.F."/>
        </authorList>
    </citation>
    <scope>NUCLEOTIDE SEQUENCE [LARGE SCALE GENOMIC DNA]</scope>
</reference>
<dbReference type="InterPro" id="IPR019874">
    <property type="entry name" value="RF_methyltr_PrmC"/>
</dbReference>
<evidence type="ECO:0000313" key="7">
    <source>
        <dbReference type="Proteomes" id="UP000231382"/>
    </source>
</evidence>
<dbReference type="GO" id="GO:0032259">
    <property type="term" value="P:methylation"/>
    <property type="evidence" value="ECO:0007669"/>
    <property type="project" value="UniProtKB-KW"/>
</dbReference>
<evidence type="ECO:0000256" key="2">
    <source>
        <dbReference type="ARBA" id="ARBA00022679"/>
    </source>
</evidence>
<dbReference type="EMBL" id="PEZW01000026">
    <property type="protein sequence ID" value="PIS07388.1"/>
    <property type="molecule type" value="Genomic_DNA"/>
</dbReference>
<dbReference type="InterPro" id="IPR050320">
    <property type="entry name" value="N5-glutamine_MTase"/>
</dbReference>
<sequence>MKIVDFNKKAVRKLKAAGIKNAELDVTIMMKSVLENDEAFLLMHPEMPLTNGQLNKLNKLVKKRSNFEPIAYLVGHKEFFGHDFTVNRNVLIPRPETENLVEESLKIVKLKIKNLLKIENCKLKILDMGTGSGCIIISLILETEKQWSNGAMKQLRFFASDVNKKALRVAKRNARRLLNNRTIEQSNNVKFYHSDLFSNRLLHRKYDIIIANLPYVPFPCHPGLDPGSRQDKQHNFLDSRLRGNDSISFEPANAIFANDNGAAIIKNFLTEAKKYLNAHGIILLELDPRNADQIQNFAKANFPAATIESKKDLAGLKRYLLIASQ</sequence>
<dbReference type="CDD" id="cd02440">
    <property type="entry name" value="AdoMet_MTases"/>
    <property type="match status" value="1"/>
</dbReference>
<proteinExistence type="predicted"/>
<dbReference type="Proteomes" id="UP000231382">
    <property type="component" value="Unassembled WGS sequence"/>
</dbReference>
<evidence type="ECO:0000256" key="3">
    <source>
        <dbReference type="ARBA" id="ARBA00022691"/>
    </source>
</evidence>
<accession>A0A2H0W7T2</accession>
<gene>
    <name evidence="6" type="primary">prmC</name>
    <name evidence="6" type="ORF">COT78_03785</name>
</gene>
<dbReference type="Gene3D" id="1.10.8.10">
    <property type="entry name" value="DNA helicase RuvA subunit, C-terminal domain"/>
    <property type="match status" value="1"/>
</dbReference>
<dbReference type="InterPro" id="IPR004556">
    <property type="entry name" value="HemK-like"/>
</dbReference>
<dbReference type="InterPro" id="IPR025714">
    <property type="entry name" value="Methyltranfer_dom"/>
</dbReference>
<keyword evidence="1 6" id="KW-0489">Methyltransferase</keyword>
<keyword evidence="3" id="KW-0949">S-adenosyl-L-methionine</keyword>
<feature type="domain" description="Methyltransferase" evidence="4">
    <location>
        <begin position="122"/>
        <end position="285"/>
    </location>
</feature>
<dbReference type="GO" id="GO:0008276">
    <property type="term" value="F:protein methyltransferase activity"/>
    <property type="evidence" value="ECO:0007669"/>
    <property type="project" value="InterPro"/>
</dbReference>
<comment type="caution">
    <text evidence="6">The sequence shown here is derived from an EMBL/GenBank/DDBJ whole genome shotgun (WGS) entry which is preliminary data.</text>
</comment>
<dbReference type="Pfam" id="PF17827">
    <property type="entry name" value="PrmC_N"/>
    <property type="match status" value="1"/>
</dbReference>
<dbReference type="Pfam" id="PF13847">
    <property type="entry name" value="Methyltransf_31"/>
    <property type="match status" value="1"/>
</dbReference>
<dbReference type="SUPFAM" id="SSF53335">
    <property type="entry name" value="S-adenosyl-L-methionine-dependent methyltransferases"/>
    <property type="match status" value="1"/>
</dbReference>
<evidence type="ECO:0000259" key="5">
    <source>
        <dbReference type="Pfam" id="PF17827"/>
    </source>
</evidence>
<keyword evidence="2 6" id="KW-0808">Transferase</keyword>
<organism evidence="6 7">
    <name type="scientific">Candidatus Berkelbacteria bacterium CG10_big_fil_rev_8_21_14_0_10_43_13</name>
    <dbReference type="NCBI Taxonomy" id="1974514"/>
    <lineage>
        <taxon>Bacteria</taxon>
        <taxon>Candidatus Berkelbacteria</taxon>
    </lineage>
</organism>
<dbReference type="PANTHER" id="PTHR18895">
    <property type="entry name" value="HEMK METHYLTRANSFERASE"/>
    <property type="match status" value="1"/>
</dbReference>
<feature type="domain" description="Release factor glutamine methyltransferase N-terminal" evidence="5">
    <location>
        <begin position="8"/>
        <end position="75"/>
    </location>
</feature>
<evidence type="ECO:0000256" key="1">
    <source>
        <dbReference type="ARBA" id="ARBA00022603"/>
    </source>
</evidence>
<evidence type="ECO:0000259" key="4">
    <source>
        <dbReference type="Pfam" id="PF13847"/>
    </source>
</evidence>
<dbReference type="AlphaFoldDB" id="A0A2H0W7T2"/>
<dbReference type="NCBIfam" id="TIGR00536">
    <property type="entry name" value="hemK_fam"/>
    <property type="match status" value="1"/>
</dbReference>
<dbReference type="Gene3D" id="3.40.50.150">
    <property type="entry name" value="Vaccinia Virus protein VP39"/>
    <property type="match status" value="1"/>
</dbReference>
<dbReference type="InterPro" id="IPR029063">
    <property type="entry name" value="SAM-dependent_MTases_sf"/>
</dbReference>
<dbReference type="NCBIfam" id="TIGR03534">
    <property type="entry name" value="RF_mod_PrmC"/>
    <property type="match status" value="1"/>
</dbReference>